<keyword evidence="8" id="KW-0256">Endoplasmic reticulum</keyword>
<evidence type="ECO:0000256" key="2">
    <source>
        <dbReference type="ARBA" id="ARBA00004687"/>
    </source>
</evidence>
<dbReference type="PIRSF" id="PIRSF017321">
    <property type="entry name" value="GWT1"/>
    <property type="match status" value="1"/>
</dbReference>
<keyword evidence="10" id="KW-1185">Reference proteome</keyword>
<dbReference type="AlphaFoldDB" id="A0AAD5E5I4"/>
<comment type="caution">
    <text evidence="9">The sequence shown here is derived from an EMBL/GenBank/DDBJ whole genome shotgun (WGS) entry which is preliminary data.</text>
</comment>
<evidence type="ECO:0000256" key="5">
    <source>
        <dbReference type="ARBA" id="ARBA00022692"/>
    </source>
</evidence>
<comment type="function">
    <text evidence="8">A acetyltransferase, which acetylates the inositol ring of phosphatidylinositol during biosynthesis of GPI-anchor.</text>
</comment>
<feature type="transmembrane region" description="Helical" evidence="8">
    <location>
        <begin position="290"/>
        <end position="313"/>
    </location>
</feature>
<comment type="similarity">
    <text evidence="3 8">Belongs to the PIGW family.</text>
</comment>
<reference evidence="9" key="2">
    <citation type="journal article" date="2022" name="Proc. Natl. Acad. Sci. U.S.A.">
        <title>Diploid-dominant life cycles characterize the early evolution of Fungi.</title>
        <authorList>
            <person name="Amses K.R."/>
            <person name="Simmons D.R."/>
            <person name="Longcore J.E."/>
            <person name="Mondo S.J."/>
            <person name="Seto K."/>
            <person name="Jeronimo G.H."/>
            <person name="Bonds A.E."/>
            <person name="Quandt C.A."/>
            <person name="Davis W.J."/>
            <person name="Chang Y."/>
            <person name="Federici B.A."/>
            <person name="Kuo A."/>
            <person name="LaButti K."/>
            <person name="Pangilinan J."/>
            <person name="Andreopoulos W."/>
            <person name="Tritt A."/>
            <person name="Riley R."/>
            <person name="Hundley H."/>
            <person name="Johnson J."/>
            <person name="Lipzen A."/>
            <person name="Barry K."/>
            <person name="Lang B.F."/>
            <person name="Cuomo C.A."/>
            <person name="Buchler N.E."/>
            <person name="Grigoriev I.V."/>
            <person name="Spatafora J.W."/>
            <person name="Stajich J.E."/>
            <person name="James T.Y."/>
        </authorList>
    </citation>
    <scope>NUCLEOTIDE SEQUENCE</scope>
    <source>
        <strain evidence="9">AG</strain>
    </source>
</reference>
<protein>
    <recommendedName>
        <fullName evidence="8">GPI-anchored wall transfer protein</fullName>
        <ecNumber evidence="8">2.3.-.-</ecNumber>
    </recommendedName>
</protein>
<evidence type="ECO:0000313" key="9">
    <source>
        <dbReference type="EMBL" id="KAI8576755.1"/>
    </source>
</evidence>
<comment type="subcellular location">
    <subcellularLocation>
        <location evidence="8">Endoplasmic reticulum membrane</location>
        <topology evidence="8">Multi-pass membrane protein</topology>
    </subcellularLocation>
    <subcellularLocation>
        <location evidence="1">Membrane</location>
        <topology evidence="1">Multi-pass membrane protein</topology>
    </subcellularLocation>
</comment>
<feature type="transmembrane region" description="Helical" evidence="8">
    <location>
        <begin position="408"/>
        <end position="430"/>
    </location>
</feature>
<feature type="transmembrane region" description="Helical" evidence="8">
    <location>
        <begin position="248"/>
        <end position="267"/>
    </location>
</feature>
<dbReference type="EC" id="2.3.-.-" evidence="8"/>
<feature type="transmembrane region" description="Helical" evidence="8">
    <location>
        <begin position="153"/>
        <end position="171"/>
    </location>
</feature>
<dbReference type="RefSeq" id="XP_051441759.1">
    <property type="nucleotide sequence ID" value="XM_051591344.1"/>
</dbReference>
<keyword evidence="5 8" id="KW-0812">Transmembrane</keyword>
<dbReference type="GO" id="GO:0005789">
    <property type="term" value="C:endoplasmic reticulum membrane"/>
    <property type="evidence" value="ECO:0007669"/>
    <property type="project" value="UniProtKB-SubCell"/>
</dbReference>
<feature type="transmembrane region" description="Helical" evidence="8">
    <location>
        <begin position="222"/>
        <end position="241"/>
    </location>
</feature>
<dbReference type="InterPro" id="IPR009447">
    <property type="entry name" value="PIGW/GWT1"/>
</dbReference>
<keyword evidence="8" id="KW-0808">Transferase</keyword>
<dbReference type="GO" id="GO:0032216">
    <property type="term" value="F:glucosaminyl-phosphatidylinositol O-acyltransferase activity"/>
    <property type="evidence" value="ECO:0007669"/>
    <property type="project" value="TreeGrafter"/>
</dbReference>
<evidence type="ECO:0000256" key="8">
    <source>
        <dbReference type="RuleBase" id="RU280819"/>
    </source>
</evidence>
<keyword evidence="8" id="KW-0012">Acyltransferase</keyword>
<accession>A0AAD5E5I4</accession>
<evidence type="ECO:0000313" key="10">
    <source>
        <dbReference type="Proteomes" id="UP001206595"/>
    </source>
</evidence>
<organism evidence="9 10">
    <name type="scientific">Umbelopsis ramanniana AG</name>
    <dbReference type="NCBI Taxonomy" id="1314678"/>
    <lineage>
        <taxon>Eukaryota</taxon>
        <taxon>Fungi</taxon>
        <taxon>Fungi incertae sedis</taxon>
        <taxon>Mucoromycota</taxon>
        <taxon>Mucoromycotina</taxon>
        <taxon>Umbelopsidomycetes</taxon>
        <taxon>Umbelopsidales</taxon>
        <taxon>Umbelopsidaceae</taxon>
        <taxon>Umbelopsis</taxon>
    </lineage>
</organism>
<evidence type="ECO:0000256" key="3">
    <source>
        <dbReference type="ARBA" id="ARBA00007559"/>
    </source>
</evidence>
<keyword evidence="7 8" id="KW-0472">Membrane</keyword>
<evidence type="ECO:0000256" key="6">
    <source>
        <dbReference type="ARBA" id="ARBA00022989"/>
    </source>
</evidence>
<sequence>MTDDEYRVEQEKWVSNCTGGSLTEINQVSASLACSYLFWVCLQRRVNVESHLAQFMVLILPILACQTVLADYVLFVNLSLLTASSALYLSPSTRVTATKPQNNHEEKKHKNFLSVYRATMMVMTCIAILAVDFPIFPRRFAKVETFGTSMMDLGVGAFVFSSGVVSGRTYANTAGNASKTALIPNFIRSLRASFPLLALGFIRLAATKGVNYQEHNSEYGLHWNFFFTLGFLPPFTALAASLSNHIPFSVLGLSTAIVYQVALARGLQEWALFAPRVDLISANKEGICSFFGYFSIFLFGLDAGKLIFSSALQNTRIMRVLKHQGKSRQSGYGNLARVLGFWSVVYYALFTLSMVVIDGENGDQVSRRIANLPYVLWVVTFNFGFILIFTMVDIGFSQSSSIATVPKLFESININGLVVFLVANLLTGLVNMSMRTLYASTAVSFIVCAMYMFIVTKFAWILWYQFNIRIKL</sequence>
<dbReference type="GeneID" id="75916687"/>
<dbReference type="EMBL" id="MU620950">
    <property type="protein sequence ID" value="KAI8576755.1"/>
    <property type="molecule type" value="Genomic_DNA"/>
</dbReference>
<evidence type="ECO:0000256" key="4">
    <source>
        <dbReference type="ARBA" id="ARBA00022502"/>
    </source>
</evidence>
<dbReference type="PANTHER" id="PTHR20661">
    <property type="entry name" value="PHOSPHATIDYLINOSITOL-GLYCAN BIOSYNTHESIS CLASS W PROTEIN"/>
    <property type="match status" value="1"/>
</dbReference>
<dbReference type="GO" id="GO:0006506">
    <property type="term" value="P:GPI anchor biosynthetic process"/>
    <property type="evidence" value="ECO:0007669"/>
    <property type="project" value="UniProtKB-KW"/>
</dbReference>
<keyword evidence="4 8" id="KW-0337">GPI-anchor biosynthesis</keyword>
<comment type="pathway">
    <text evidence="2 8">Glycolipid biosynthesis; glycosylphosphatidylinositol-anchor biosynthesis.</text>
</comment>
<name>A0AAD5E5I4_UMBRA</name>
<gene>
    <name evidence="9" type="ORF">K450DRAFT_255432</name>
</gene>
<feature type="transmembrane region" description="Helical" evidence="8">
    <location>
        <begin position="192"/>
        <end position="210"/>
    </location>
</feature>
<dbReference type="Proteomes" id="UP001206595">
    <property type="component" value="Unassembled WGS sequence"/>
</dbReference>
<evidence type="ECO:0000256" key="7">
    <source>
        <dbReference type="ARBA" id="ARBA00023136"/>
    </source>
</evidence>
<feature type="transmembrane region" description="Helical" evidence="8">
    <location>
        <begin position="442"/>
        <end position="463"/>
    </location>
</feature>
<dbReference type="GO" id="GO:0072659">
    <property type="term" value="P:protein localization to plasma membrane"/>
    <property type="evidence" value="ECO:0007669"/>
    <property type="project" value="TreeGrafter"/>
</dbReference>
<reference evidence="9" key="1">
    <citation type="submission" date="2021-06" db="EMBL/GenBank/DDBJ databases">
        <authorList>
            <consortium name="DOE Joint Genome Institute"/>
            <person name="Mondo S.J."/>
            <person name="Amses K.R."/>
            <person name="Simmons D.R."/>
            <person name="Longcore J.E."/>
            <person name="Seto K."/>
            <person name="Alves G.H."/>
            <person name="Bonds A.E."/>
            <person name="Quandt C.A."/>
            <person name="Davis W.J."/>
            <person name="Chang Y."/>
            <person name="Letcher P.M."/>
            <person name="Powell M.J."/>
            <person name="Kuo A."/>
            <person name="Labutti K."/>
            <person name="Pangilinan J."/>
            <person name="Andreopoulos W."/>
            <person name="Tritt A."/>
            <person name="Riley R."/>
            <person name="Hundley H."/>
            <person name="Johnson J."/>
            <person name="Lipzen A."/>
            <person name="Barry K."/>
            <person name="Berbee M.L."/>
            <person name="Buchler N.E."/>
            <person name="Grigoriev I.V."/>
            <person name="Spatafora J.W."/>
            <person name="Stajich J.E."/>
            <person name="James T.Y."/>
        </authorList>
    </citation>
    <scope>NUCLEOTIDE SEQUENCE</scope>
    <source>
        <strain evidence="9">AG</strain>
    </source>
</reference>
<dbReference type="PANTHER" id="PTHR20661:SF0">
    <property type="entry name" value="PHOSPHATIDYLINOSITOL-GLYCAN BIOSYNTHESIS CLASS W PROTEIN"/>
    <property type="match status" value="1"/>
</dbReference>
<dbReference type="Pfam" id="PF06423">
    <property type="entry name" value="GWT1"/>
    <property type="match status" value="1"/>
</dbReference>
<feature type="transmembrane region" description="Helical" evidence="8">
    <location>
        <begin position="112"/>
        <end position="133"/>
    </location>
</feature>
<evidence type="ECO:0000256" key="1">
    <source>
        <dbReference type="ARBA" id="ARBA00004141"/>
    </source>
</evidence>
<feature type="transmembrane region" description="Helical" evidence="8">
    <location>
        <begin position="334"/>
        <end position="354"/>
    </location>
</feature>
<feature type="transmembrane region" description="Helical" evidence="8">
    <location>
        <begin position="374"/>
        <end position="396"/>
    </location>
</feature>
<keyword evidence="6 8" id="KW-1133">Transmembrane helix</keyword>
<proteinExistence type="inferred from homology"/>